<reference evidence="3 4" key="1">
    <citation type="submission" date="2021-03" db="EMBL/GenBank/DDBJ databases">
        <title>Complete genome of Parasphingorhabdus_sp.JHSY0214.</title>
        <authorList>
            <person name="Yoo J.H."/>
            <person name="Bae J.W."/>
        </authorList>
    </citation>
    <scope>NUCLEOTIDE SEQUENCE [LARGE SCALE GENOMIC DNA]</scope>
    <source>
        <strain evidence="3 4">JHSY0214</strain>
    </source>
</reference>
<dbReference type="CDD" id="cd07719">
    <property type="entry name" value="arylsulfatase_AtsA-like_MBL-fold"/>
    <property type="match status" value="1"/>
</dbReference>
<dbReference type="SMART" id="SM00849">
    <property type="entry name" value="Lactamase_B"/>
    <property type="match status" value="1"/>
</dbReference>
<gene>
    <name evidence="3" type="ORF">J4G78_11760</name>
</gene>
<dbReference type="Gene3D" id="3.60.15.10">
    <property type="entry name" value="Ribonuclease Z/Hydroxyacylglutathione hydrolase-like"/>
    <property type="match status" value="1"/>
</dbReference>
<evidence type="ECO:0000259" key="2">
    <source>
        <dbReference type="SMART" id="SM00849"/>
    </source>
</evidence>
<evidence type="ECO:0000313" key="3">
    <source>
        <dbReference type="EMBL" id="QTD54916.1"/>
    </source>
</evidence>
<proteinExistence type="predicted"/>
<sequence>MGRSKFFSKRLLLGVAMGIGVLVSATWLLRPAIGAWLFANAVETAVNRDVIGDLPEGMHLALCGTGSPLPDPSRAGPCSAVIIDGKMFIVDIGGGAVRRLGEMGLSPGRIEALLLTHFHSDHIDGMGELLLQRWAGGGHAEPLPVIAPEGVTPIVDGINAAYAADASYRVAHHGEDIMPPSGIGGTARPFALPTDEAEQIVYDQDGLKITAFAVNHEPVVPAVGYRFDYKGRSIVFSGDTTRNVAVERACNGCDILVHEVLNAEMVALTEAAMKKAGRPRLEKIMADIPDYHATPAEVAESAKAAKAKMLVFSHIVPAVPNSLLEPYYLKDVTAGFRGKIVMGKDGMLFSLPADSDHIGRSDLL</sequence>
<dbReference type="InterPro" id="IPR044094">
    <property type="entry name" value="AtsA-like_MBL-fold"/>
</dbReference>
<protein>
    <submittedName>
        <fullName evidence="3">MBL fold metallo-hydrolase</fullName>
    </submittedName>
</protein>
<dbReference type="RefSeq" id="WP_207986746.1">
    <property type="nucleotide sequence ID" value="NZ_CP071794.1"/>
</dbReference>
<dbReference type="PANTHER" id="PTHR46018:SF2">
    <property type="entry name" value="ZINC PHOSPHODIESTERASE ELAC PROTEIN 1"/>
    <property type="match status" value="1"/>
</dbReference>
<dbReference type="EMBL" id="CP071794">
    <property type="protein sequence ID" value="QTD54916.1"/>
    <property type="molecule type" value="Genomic_DNA"/>
</dbReference>
<accession>A0ABX7T048</accession>
<organism evidence="3 4">
    <name type="scientific">Parasphingorhabdus cellanae</name>
    <dbReference type="NCBI Taxonomy" id="2806553"/>
    <lineage>
        <taxon>Bacteria</taxon>
        <taxon>Pseudomonadati</taxon>
        <taxon>Pseudomonadota</taxon>
        <taxon>Alphaproteobacteria</taxon>
        <taxon>Sphingomonadales</taxon>
        <taxon>Sphingomonadaceae</taxon>
        <taxon>Parasphingorhabdus</taxon>
    </lineage>
</organism>
<keyword evidence="4" id="KW-1185">Reference proteome</keyword>
<dbReference type="Pfam" id="PF12706">
    <property type="entry name" value="Lactamase_B_2"/>
    <property type="match status" value="1"/>
</dbReference>
<name>A0ABX7T048_9SPHN</name>
<evidence type="ECO:0000256" key="1">
    <source>
        <dbReference type="ARBA" id="ARBA00022801"/>
    </source>
</evidence>
<keyword evidence="1" id="KW-0378">Hydrolase</keyword>
<dbReference type="Proteomes" id="UP000663923">
    <property type="component" value="Chromosome"/>
</dbReference>
<feature type="domain" description="Metallo-beta-lactamase" evidence="2">
    <location>
        <begin position="77"/>
        <end position="292"/>
    </location>
</feature>
<dbReference type="PANTHER" id="PTHR46018">
    <property type="entry name" value="ZINC PHOSPHODIESTERASE ELAC PROTEIN 1"/>
    <property type="match status" value="1"/>
</dbReference>
<dbReference type="InterPro" id="IPR001279">
    <property type="entry name" value="Metallo-B-lactamas"/>
</dbReference>
<dbReference type="SUPFAM" id="SSF56281">
    <property type="entry name" value="Metallo-hydrolase/oxidoreductase"/>
    <property type="match status" value="1"/>
</dbReference>
<dbReference type="InterPro" id="IPR036866">
    <property type="entry name" value="RibonucZ/Hydroxyglut_hydro"/>
</dbReference>
<evidence type="ECO:0000313" key="4">
    <source>
        <dbReference type="Proteomes" id="UP000663923"/>
    </source>
</evidence>